<organism evidence="1 2">
    <name type="scientific">Caerostris extrusa</name>
    <name type="common">Bark spider</name>
    <name type="synonym">Caerostris bankana</name>
    <dbReference type="NCBI Taxonomy" id="172846"/>
    <lineage>
        <taxon>Eukaryota</taxon>
        <taxon>Metazoa</taxon>
        <taxon>Ecdysozoa</taxon>
        <taxon>Arthropoda</taxon>
        <taxon>Chelicerata</taxon>
        <taxon>Arachnida</taxon>
        <taxon>Araneae</taxon>
        <taxon>Araneomorphae</taxon>
        <taxon>Entelegynae</taxon>
        <taxon>Araneoidea</taxon>
        <taxon>Araneidae</taxon>
        <taxon>Caerostris</taxon>
    </lineage>
</organism>
<gene>
    <name evidence="1" type="ORF">CEXT_714661</name>
</gene>
<proteinExistence type="predicted"/>
<evidence type="ECO:0000313" key="1">
    <source>
        <dbReference type="EMBL" id="GIX97553.1"/>
    </source>
</evidence>
<reference evidence="1 2" key="1">
    <citation type="submission" date="2021-06" db="EMBL/GenBank/DDBJ databases">
        <title>Caerostris extrusa draft genome.</title>
        <authorList>
            <person name="Kono N."/>
            <person name="Arakawa K."/>
        </authorList>
    </citation>
    <scope>NUCLEOTIDE SEQUENCE [LARGE SCALE GENOMIC DNA]</scope>
</reference>
<evidence type="ECO:0000313" key="2">
    <source>
        <dbReference type="Proteomes" id="UP001054945"/>
    </source>
</evidence>
<accession>A0AAV4PMN2</accession>
<dbReference type="Proteomes" id="UP001054945">
    <property type="component" value="Unassembled WGS sequence"/>
</dbReference>
<dbReference type="AlphaFoldDB" id="A0AAV4PMN2"/>
<sequence length="108" mass="12905">MLRDEISRRRLQLRLRIASSQFRHNVRLRLRPENFPHFFGGLHKIRAAEKGTAYSGKLHYLMRCIAEKNPLRSVKEYCCRFIKFSEAIRHCEGVLRESALHRLKDLKE</sequence>
<dbReference type="EMBL" id="BPLR01004793">
    <property type="protein sequence ID" value="GIX97553.1"/>
    <property type="molecule type" value="Genomic_DNA"/>
</dbReference>
<name>A0AAV4PMN2_CAEEX</name>
<comment type="caution">
    <text evidence="1">The sequence shown here is derived from an EMBL/GenBank/DDBJ whole genome shotgun (WGS) entry which is preliminary data.</text>
</comment>
<protein>
    <submittedName>
        <fullName evidence="1">Uncharacterized protein</fullName>
    </submittedName>
</protein>
<keyword evidence="2" id="KW-1185">Reference proteome</keyword>